<dbReference type="InterPro" id="IPR021304">
    <property type="entry name" value="Adeno_L4-33K/L4-22K"/>
</dbReference>
<feature type="compositionally biased region" description="Basic and acidic residues" evidence="1">
    <location>
        <begin position="1"/>
        <end position="12"/>
    </location>
</feature>
<evidence type="ECO:0000313" key="3">
    <source>
        <dbReference type="Proteomes" id="UP000830145"/>
    </source>
</evidence>
<name>A0AAE7RM42_9ADEN</name>
<reference evidence="2" key="1">
    <citation type="journal article" date="2019" name="Viruses">
        <title>Faecal Virome Analysis of Wild Animals from Brazil.</title>
        <authorList>
            <person name="Duarte M.A."/>
            <person name="Silva J.M.F."/>
            <person name="Brito C.R."/>
            <person name="Teixeira D.S."/>
            <person name="Melo F.L."/>
            <person name="Ribeiro B.M."/>
            <person name="Nagata T."/>
            <person name="Campos F.S."/>
        </authorList>
    </citation>
    <scope>NUCLEOTIDE SEQUENCE</scope>
    <source>
        <strain evidence="2">BR_DF2</strain>
    </source>
</reference>
<evidence type="ECO:0000313" key="2">
    <source>
        <dbReference type="EMBL" id="QWC71214.1"/>
    </source>
</evidence>
<sequence>MAQKMIDEKVRVVESGPEPLQSQLRDLEQDADTDVESIGSQDTETSESEEELEVLPPSKKARKPRGKSSLDSTKTQAEQRRRKRKPQKETTATATPSPESIVELRSAILKTLVEIDKYASKKPAVKIAIRNRTRESITRHLHYEKDQARLTRMQKDASKLLALWET</sequence>
<gene>
    <name evidence="2" type="ORF">SLPgp19</name>
</gene>
<dbReference type="Pfam" id="PF11081">
    <property type="entry name" value="Adeno_L433K_22K"/>
    <property type="match status" value="1"/>
</dbReference>
<dbReference type="EMBL" id="MN153802">
    <property type="protein sequence ID" value="QWC71214.1"/>
    <property type="molecule type" value="Genomic_DNA"/>
</dbReference>
<dbReference type="Proteomes" id="UP000830145">
    <property type="component" value="Segment"/>
</dbReference>
<dbReference type="GO" id="GO:0019073">
    <property type="term" value="P:viral DNA genome packaging"/>
    <property type="evidence" value="ECO:0007669"/>
    <property type="project" value="InterPro"/>
</dbReference>
<feature type="compositionally biased region" description="Polar residues" evidence="1">
    <location>
        <begin position="89"/>
        <end position="98"/>
    </location>
</feature>
<evidence type="ECO:0000256" key="1">
    <source>
        <dbReference type="SAM" id="MobiDB-lite"/>
    </source>
</evidence>
<accession>A0AAE7RM42</accession>
<feature type="non-terminal residue" evidence="2">
    <location>
        <position position="166"/>
    </location>
</feature>
<protein>
    <submittedName>
        <fullName evidence="2">33kDa protein</fullName>
    </submittedName>
</protein>
<keyword evidence="3" id="KW-1185">Reference proteome</keyword>
<proteinExistence type="predicted"/>
<feature type="compositionally biased region" description="Acidic residues" evidence="1">
    <location>
        <begin position="44"/>
        <end position="53"/>
    </location>
</feature>
<reference evidence="2" key="2">
    <citation type="submission" date="2019-07" db="EMBL/GenBank/DDBJ databases">
        <authorList>
            <person name="Duarte M.A."/>
            <person name="Silva J.M.F."/>
            <person name="Brito C.R."/>
            <person name="Teixeira D.S."/>
            <person name="Melo F.L."/>
            <person name="Ribeiro B.M."/>
            <person name="Nagata T."/>
            <person name="Campos F.S."/>
        </authorList>
    </citation>
    <scope>NUCLEOTIDE SEQUENCE</scope>
    <source>
        <strain evidence="2">BR_DF2</strain>
    </source>
</reference>
<feature type="region of interest" description="Disordered" evidence="1">
    <location>
        <begin position="1"/>
        <end position="99"/>
    </location>
</feature>
<organism evidence="2 3">
    <name type="scientific">Southern Psittacara leucophthalmus aviadenovirus</name>
    <dbReference type="NCBI Taxonomy" id="2604330"/>
    <lineage>
        <taxon>Viruses</taxon>
        <taxon>Varidnaviria</taxon>
        <taxon>Bamfordvirae</taxon>
        <taxon>Preplasmiviricota</taxon>
        <taxon>Polisuviricotina</taxon>
        <taxon>Pharingeaviricetes</taxon>
        <taxon>Rowavirales</taxon>
        <taxon>Adenoviridae</taxon>
        <taxon>Aviadenovirus</taxon>
        <taxon>Aviadenovirus leucophthalmi</taxon>
    </lineage>
</organism>